<keyword evidence="1" id="KW-0732">Signal</keyword>
<accession>A0AAV1K3S8</accession>
<protein>
    <submittedName>
        <fullName evidence="2">Uncharacterized protein</fullName>
    </submittedName>
</protein>
<comment type="caution">
    <text evidence="2">The sequence shown here is derived from an EMBL/GenBank/DDBJ whole genome shotgun (WGS) entry which is preliminary data.</text>
</comment>
<dbReference type="Proteomes" id="UP001497472">
    <property type="component" value="Unassembled WGS sequence"/>
</dbReference>
<evidence type="ECO:0000256" key="1">
    <source>
        <dbReference type="SAM" id="SignalP"/>
    </source>
</evidence>
<organism evidence="2 3">
    <name type="scientific">Leptosia nina</name>
    <dbReference type="NCBI Taxonomy" id="320188"/>
    <lineage>
        <taxon>Eukaryota</taxon>
        <taxon>Metazoa</taxon>
        <taxon>Ecdysozoa</taxon>
        <taxon>Arthropoda</taxon>
        <taxon>Hexapoda</taxon>
        <taxon>Insecta</taxon>
        <taxon>Pterygota</taxon>
        <taxon>Neoptera</taxon>
        <taxon>Endopterygota</taxon>
        <taxon>Lepidoptera</taxon>
        <taxon>Glossata</taxon>
        <taxon>Ditrysia</taxon>
        <taxon>Papilionoidea</taxon>
        <taxon>Pieridae</taxon>
        <taxon>Pierinae</taxon>
        <taxon>Leptosia</taxon>
    </lineage>
</organism>
<feature type="signal peptide" evidence="1">
    <location>
        <begin position="1"/>
        <end position="18"/>
    </location>
</feature>
<reference evidence="2 3" key="1">
    <citation type="submission" date="2023-11" db="EMBL/GenBank/DDBJ databases">
        <authorList>
            <person name="Okamura Y."/>
        </authorList>
    </citation>
    <scope>NUCLEOTIDE SEQUENCE [LARGE SCALE GENOMIC DNA]</scope>
</reference>
<dbReference type="EMBL" id="CAVLEF010000280">
    <property type="protein sequence ID" value="CAK1555229.1"/>
    <property type="molecule type" value="Genomic_DNA"/>
</dbReference>
<proteinExistence type="predicted"/>
<feature type="chain" id="PRO_5044021639" evidence="1">
    <location>
        <begin position="19"/>
        <end position="80"/>
    </location>
</feature>
<dbReference type="AlphaFoldDB" id="A0AAV1K3S8"/>
<evidence type="ECO:0000313" key="3">
    <source>
        <dbReference type="Proteomes" id="UP001497472"/>
    </source>
</evidence>
<gene>
    <name evidence="2" type="ORF">LNINA_LOCUS14064</name>
</gene>
<keyword evidence="3" id="KW-1185">Reference proteome</keyword>
<sequence>MPSLSVLCLLYLMLEVNTRNIYYPIYHEPSAIVFEGPTNYNETHQDNKIENPVYDIDIRFGKDECPPGFEMVGTLCFPND</sequence>
<evidence type="ECO:0000313" key="2">
    <source>
        <dbReference type="EMBL" id="CAK1555229.1"/>
    </source>
</evidence>
<name>A0AAV1K3S8_9NEOP</name>